<evidence type="ECO:0000256" key="1">
    <source>
        <dbReference type="ARBA" id="ARBA00022729"/>
    </source>
</evidence>
<feature type="compositionally biased region" description="Polar residues" evidence="2">
    <location>
        <begin position="66"/>
        <end position="76"/>
    </location>
</feature>
<comment type="caution">
    <text evidence="4">The sequence shown here is derived from an EMBL/GenBank/DDBJ whole genome shotgun (WGS) entry which is preliminary data.</text>
</comment>
<keyword evidence="3" id="KW-1133">Transmembrane helix</keyword>
<keyword evidence="5" id="KW-1185">Reference proteome</keyword>
<protein>
    <submittedName>
        <fullName evidence="4">Uncharacterized protein</fullName>
    </submittedName>
</protein>
<dbReference type="PANTHER" id="PTHR12091:SF0">
    <property type="entry name" value="PRO-MCH"/>
    <property type="match status" value="1"/>
</dbReference>
<evidence type="ECO:0000313" key="5">
    <source>
        <dbReference type="Proteomes" id="UP001176940"/>
    </source>
</evidence>
<feature type="region of interest" description="Disordered" evidence="2">
    <location>
        <begin position="66"/>
        <end position="101"/>
    </location>
</feature>
<feature type="compositionally biased region" description="Polar residues" evidence="2">
    <location>
        <begin position="115"/>
        <end position="124"/>
    </location>
</feature>
<dbReference type="PANTHER" id="PTHR12091">
    <property type="entry name" value="MELANIN-CONCENTRATING HORMONE"/>
    <property type="match status" value="1"/>
</dbReference>
<proteinExistence type="predicted"/>
<keyword evidence="3" id="KW-0812">Transmembrane</keyword>
<feature type="region of interest" description="Disordered" evidence="2">
    <location>
        <begin position="115"/>
        <end position="145"/>
    </location>
</feature>
<accession>A0ABN9LE38</accession>
<reference evidence="4" key="1">
    <citation type="submission" date="2023-07" db="EMBL/GenBank/DDBJ databases">
        <authorList>
            <person name="Stuckert A."/>
        </authorList>
    </citation>
    <scope>NUCLEOTIDE SEQUENCE</scope>
</reference>
<dbReference type="EMBL" id="CAUEEQ010016049">
    <property type="protein sequence ID" value="CAJ0939892.1"/>
    <property type="molecule type" value="Genomic_DNA"/>
</dbReference>
<sequence length="195" mass="22134">MEERKKKPCKRMVRMISLSYPLIISLSILSQGFLFSLSKSIRKAENDVLLDTITLRKALRNGDTIYKSSTNPQDQYSMDEGEEERNIKSAGSENTYFSPDVNPLNVGVKQIPFSTLKSSSQNSENGDETVELTHERRDIGEEENAAKFPIGRRDFDRVEPHIHYCNERDRVTTHYRKKLSAPGNRRAGTAPGAEP</sequence>
<keyword evidence="1" id="KW-0732">Signal</keyword>
<keyword evidence="3" id="KW-0472">Membrane</keyword>
<evidence type="ECO:0000256" key="2">
    <source>
        <dbReference type="SAM" id="MobiDB-lite"/>
    </source>
</evidence>
<evidence type="ECO:0000256" key="3">
    <source>
        <dbReference type="SAM" id="Phobius"/>
    </source>
</evidence>
<name>A0ABN9LE38_9NEOB</name>
<evidence type="ECO:0000313" key="4">
    <source>
        <dbReference type="EMBL" id="CAJ0939892.1"/>
    </source>
</evidence>
<dbReference type="Proteomes" id="UP001176940">
    <property type="component" value="Unassembled WGS sequence"/>
</dbReference>
<dbReference type="InterPro" id="IPR005456">
    <property type="entry name" value="Prepro-melanin_conc_hormone"/>
</dbReference>
<gene>
    <name evidence="4" type="ORF">RIMI_LOCUS8181449</name>
</gene>
<feature type="region of interest" description="Disordered" evidence="2">
    <location>
        <begin position="169"/>
        <end position="195"/>
    </location>
</feature>
<dbReference type="Pfam" id="PF05824">
    <property type="entry name" value="Pro-MCH"/>
    <property type="match status" value="1"/>
</dbReference>
<organism evidence="4 5">
    <name type="scientific">Ranitomeya imitator</name>
    <name type="common">mimic poison frog</name>
    <dbReference type="NCBI Taxonomy" id="111125"/>
    <lineage>
        <taxon>Eukaryota</taxon>
        <taxon>Metazoa</taxon>
        <taxon>Chordata</taxon>
        <taxon>Craniata</taxon>
        <taxon>Vertebrata</taxon>
        <taxon>Euteleostomi</taxon>
        <taxon>Amphibia</taxon>
        <taxon>Batrachia</taxon>
        <taxon>Anura</taxon>
        <taxon>Neobatrachia</taxon>
        <taxon>Hyloidea</taxon>
        <taxon>Dendrobatidae</taxon>
        <taxon>Dendrobatinae</taxon>
        <taxon>Ranitomeya</taxon>
    </lineage>
</organism>
<feature type="transmembrane region" description="Helical" evidence="3">
    <location>
        <begin position="12"/>
        <end position="34"/>
    </location>
</feature>